<dbReference type="PANTHER" id="PTHR16222">
    <property type="entry name" value="ADP-RIBOSYLGLYCOHYDROLASE"/>
    <property type="match status" value="1"/>
</dbReference>
<feature type="binding site" evidence="3">
    <location>
        <position position="908"/>
    </location>
    <ligand>
        <name>Mg(2+)</name>
        <dbReference type="ChEBI" id="CHEBI:18420"/>
        <label>1</label>
    </ligand>
</feature>
<dbReference type="Gene3D" id="1.10.4080.10">
    <property type="entry name" value="ADP-ribosylation/Crystallin J1"/>
    <property type="match status" value="2"/>
</dbReference>
<reference evidence="5 6" key="1">
    <citation type="submission" date="2018-07" db="EMBL/GenBank/DDBJ databases">
        <title>Genomic Encyclopedia of Type Strains, Phase III (KMG-III): the genomes of soil and plant-associated and newly described type strains.</title>
        <authorList>
            <person name="Whitman W."/>
        </authorList>
    </citation>
    <scope>NUCLEOTIDE SEQUENCE [LARGE SCALE GENOMIC DNA]</scope>
    <source>
        <strain evidence="5 6">CECT 8575</strain>
    </source>
</reference>
<keyword evidence="3" id="KW-0479">Metal-binding</keyword>
<dbReference type="EMBL" id="QPJC01000001">
    <property type="protein sequence ID" value="RCW46781.1"/>
    <property type="molecule type" value="Genomic_DNA"/>
</dbReference>
<feature type="region of interest" description="Disordered" evidence="4">
    <location>
        <begin position="465"/>
        <end position="509"/>
    </location>
</feature>
<dbReference type="Proteomes" id="UP000253495">
    <property type="component" value="Unassembled WGS sequence"/>
</dbReference>
<keyword evidence="2 5" id="KW-0378">Hydrolase</keyword>
<feature type="binding site" evidence="3">
    <location>
        <position position="910"/>
    </location>
    <ligand>
        <name>Mg(2+)</name>
        <dbReference type="ChEBI" id="CHEBI:18420"/>
        <label>1</label>
    </ligand>
</feature>
<feature type="compositionally biased region" description="Basic and acidic residues" evidence="4">
    <location>
        <begin position="956"/>
        <end position="969"/>
    </location>
</feature>
<dbReference type="InterPro" id="IPR036705">
    <property type="entry name" value="Ribosyl_crysJ1_sf"/>
</dbReference>
<dbReference type="SUPFAM" id="SSF101478">
    <property type="entry name" value="ADP-ribosylglycohydrolase"/>
    <property type="match status" value="2"/>
</dbReference>
<feature type="compositionally biased region" description="Basic and acidic residues" evidence="4">
    <location>
        <begin position="1047"/>
        <end position="1056"/>
    </location>
</feature>
<comment type="similarity">
    <text evidence="1">Belongs to the ADP-ribosylglycohydrolase family.</text>
</comment>
<accession>A0A368VXU8</accession>
<feature type="compositionally biased region" description="Basic and acidic residues" evidence="4">
    <location>
        <begin position="475"/>
        <end position="488"/>
    </location>
</feature>
<organism evidence="5 6">
    <name type="scientific">Halopolyspora algeriensis</name>
    <dbReference type="NCBI Taxonomy" id="1500506"/>
    <lineage>
        <taxon>Bacteria</taxon>
        <taxon>Bacillati</taxon>
        <taxon>Actinomycetota</taxon>
        <taxon>Actinomycetes</taxon>
        <taxon>Actinomycetes incertae sedis</taxon>
        <taxon>Halopolyspora</taxon>
    </lineage>
</organism>
<sequence>MTENASWFADSHGHTRSDVSPGLMWSERFRGAMLGGAVGDALGAGVRHRSTPEIEHWFGAQGVTDYLPLFGRRGAATEVTQLTVFTLEALLRAKAEHGETDDRLPTLTVRANHLRWLYTQGVPWEYAMSGLLRTHPEPNGWLLERPELFSTRNPGGEALRGLGSLALQSPAAPEEPLVGATGLAGCITWSAPAMVWSSSEERVFAAAADVANTLTPDGDVQGAAGLHADVLAQLLQGSELWPAVSASEDKRLAVVRYATGIPAALRRVIHAAMFLTRQGQRPLPSALDLEFATADRPCELGIALAAVATADDFSGAVLTAINQSSDSSVAGALAGQLAGAIHGPGSIPARWLEELELRDVIETLVADATEAFAPPPSPPPLPKWAQRYVTENRSTLSGPLELEQSGPTPRNAVDDSVPDPYPVVSERVEDDVDIADPVDSVLEGDEEHTLDVDAPAFRDIAAEPGFAEVPVPDSSAHEDSESLARGDEQPMEVESEIRLSASAPPESVPSGFAELVAEQVGEGGESAADEHAGGDGDVWYAASVGTASSDEDDAPTSEHSPASDIAGLQSPPAAAAAAEADVAETPIGTAGQRAAGEHAAVEDVDSVAPSRNERVLGCFLGGALGDAFGADLESVTAEQVGEMFASQGPTGLREAFGVHGAITDGTQMTLFTAEGLIRASTACRILGSGEPLPEVQFAYQRWLHTQGIAWEVAAGSWHSAHPEPDGWLLDVPGLFARRAPDRSVLAALDRLCRGLQGGSITEPVNDSSGSEGVLRAAPAALWSSDPAEVFDLAARTSALTHGHPNGYLAAGAFAVIVQQAVLGRGLDDGVWLALQVLETWDGYEETSTALAAAVDLASSGVPTPEQLAETLGQGRSAEQVLAIAVCATLASGEDVESALRIAVRHSGDSDAACAVCGTIIGALVGIAGLPVDWLAELELREVVERMAMDCIAEFDRTRTEPHEPGRDESSPDDEEWSRRYPVRPLQPERPATTSDLPTQLLPVVTDASEDTEPGTAGEVADAPEAVESTEVMEVTGSGDDAESVEAEPVRAERREPWSGGRGTSTSGKLPLPDAHQPKPAPRRITGLGAHTGARQTGPGATDLPQADSSQVWRDETST</sequence>
<feature type="binding site" evidence="3">
    <location>
        <position position="663"/>
    </location>
    <ligand>
        <name>Mg(2+)</name>
        <dbReference type="ChEBI" id="CHEBI:18420"/>
        <label>1</label>
    </ligand>
</feature>
<dbReference type="InterPro" id="IPR050792">
    <property type="entry name" value="ADP-ribosylglycohydrolase"/>
</dbReference>
<feature type="region of interest" description="Disordered" evidence="4">
    <location>
        <begin position="395"/>
        <end position="420"/>
    </location>
</feature>
<dbReference type="GO" id="GO:0046872">
    <property type="term" value="F:metal ion binding"/>
    <property type="evidence" value="ECO:0007669"/>
    <property type="project" value="UniProtKB-KW"/>
</dbReference>
<dbReference type="InterPro" id="IPR005502">
    <property type="entry name" value="Ribosyl_crysJ1"/>
</dbReference>
<evidence type="ECO:0000313" key="5">
    <source>
        <dbReference type="EMBL" id="RCW46781.1"/>
    </source>
</evidence>
<dbReference type="PANTHER" id="PTHR16222:SF24">
    <property type="entry name" value="ADP-RIBOSYLHYDROLASE ARH3"/>
    <property type="match status" value="1"/>
</dbReference>
<evidence type="ECO:0000256" key="3">
    <source>
        <dbReference type="PIRSR" id="PIRSR605502-1"/>
    </source>
</evidence>
<feature type="compositionally biased region" description="Low complexity" evidence="4">
    <location>
        <begin position="573"/>
        <end position="582"/>
    </location>
</feature>
<feature type="region of interest" description="Disordered" evidence="4">
    <location>
        <begin position="547"/>
        <end position="582"/>
    </location>
</feature>
<comment type="cofactor">
    <cofactor evidence="3">
        <name>Mg(2+)</name>
        <dbReference type="ChEBI" id="CHEBI:18420"/>
    </cofactor>
    <text evidence="3">Binds 2 magnesium ions per subunit.</text>
</comment>
<feature type="binding site" evidence="3">
    <location>
        <position position="664"/>
    </location>
    <ligand>
        <name>Mg(2+)</name>
        <dbReference type="ChEBI" id="CHEBI:18420"/>
        <label>1</label>
    </ligand>
</feature>
<dbReference type="Pfam" id="PF03747">
    <property type="entry name" value="ADP_ribosyl_GH"/>
    <property type="match status" value="2"/>
</dbReference>
<evidence type="ECO:0000256" key="1">
    <source>
        <dbReference type="ARBA" id="ARBA00010702"/>
    </source>
</evidence>
<gene>
    <name evidence="5" type="ORF">DFQ14_101117</name>
</gene>
<evidence type="ECO:0000256" key="2">
    <source>
        <dbReference type="ARBA" id="ARBA00022801"/>
    </source>
</evidence>
<keyword evidence="3" id="KW-0460">Magnesium</keyword>
<proteinExistence type="inferred from homology"/>
<name>A0A368VXU8_9ACTN</name>
<dbReference type="GO" id="GO:0016787">
    <property type="term" value="F:hydrolase activity"/>
    <property type="evidence" value="ECO:0007669"/>
    <property type="project" value="UniProtKB-KW"/>
</dbReference>
<comment type="caution">
    <text evidence="5">The sequence shown here is derived from an EMBL/GenBank/DDBJ whole genome shotgun (WGS) entry which is preliminary data.</text>
</comment>
<feature type="region of interest" description="Disordered" evidence="4">
    <location>
        <begin position="956"/>
        <end position="1118"/>
    </location>
</feature>
<evidence type="ECO:0000256" key="4">
    <source>
        <dbReference type="SAM" id="MobiDB-lite"/>
    </source>
</evidence>
<protein>
    <submittedName>
        <fullName evidence="5">ADP-ribosylglycohydrolase</fullName>
    </submittedName>
</protein>
<evidence type="ECO:0000313" key="6">
    <source>
        <dbReference type="Proteomes" id="UP000253495"/>
    </source>
</evidence>
<dbReference type="AlphaFoldDB" id="A0A368VXU8"/>
<keyword evidence="6" id="KW-1185">Reference proteome</keyword>
<dbReference type="RefSeq" id="WP_114451047.1">
    <property type="nucleotide sequence ID" value="NZ_QPJC01000001.1"/>
</dbReference>